<evidence type="ECO:0000313" key="3">
    <source>
        <dbReference type="Proteomes" id="UP000008206"/>
    </source>
</evidence>
<accession>E0U6G3</accession>
<dbReference type="STRING" id="497965.Cyan7822_1615"/>
<organism evidence="2 3">
    <name type="scientific">Gloeothece verrucosa (strain PCC 7822)</name>
    <name type="common">Cyanothece sp. (strain PCC 7822)</name>
    <dbReference type="NCBI Taxonomy" id="497965"/>
    <lineage>
        <taxon>Bacteria</taxon>
        <taxon>Bacillati</taxon>
        <taxon>Cyanobacteriota</taxon>
        <taxon>Cyanophyceae</taxon>
        <taxon>Oscillatoriophycideae</taxon>
        <taxon>Chroococcales</taxon>
        <taxon>Aphanothecaceae</taxon>
        <taxon>Gloeothece</taxon>
        <taxon>Gloeothece verrucosa</taxon>
    </lineage>
</organism>
<evidence type="ECO:0000313" key="2">
    <source>
        <dbReference type="EMBL" id="ADN13606.1"/>
    </source>
</evidence>
<name>E0U6G3_GLOV7</name>
<dbReference type="Proteomes" id="UP000008206">
    <property type="component" value="Chromosome"/>
</dbReference>
<evidence type="ECO:0000256" key="1">
    <source>
        <dbReference type="SAM" id="MobiDB-lite"/>
    </source>
</evidence>
<dbReference type="HOGENOM" id="CLU_126046_0_0_3"/>
<dbReference type="AlphaFoldDB" id="E0U6G3"/>
<gene>
    <name evidence="2" type="ordered locus">Cyan7822_1615</name>
</gene>
<keyword evidence="3" id="KW-1185">Reference proteome</keyword>
<feature type="region of interest" description="Disordered" evidence="1">
    <location>
        <begin position="89"/>
        <end position="113"/>
    </location>
</feature>
<proteinExistence type="predicted"/>
<dbReference type="KEGG" id="cyj:Cyan7822_1615"/>
<reference evidence="3" key="1">
    <citation type="journal article" date="2011" name="MBio">
        <title>Novel metabolic attributes of the genus Cyanothece, comprising a group of unicellular nitrogen-fixing Cyanobacteria.</title>
        <authorList>
            <person name="Bandyopadhyay A."/>
            <person name="Elvitigala T."/>
            <person name="Welsh E."/>
            <person name="Stockel J."/>
            <person name="Liberton M."/>
            <person name="Min H."/>
            <person name="Sherman L.A."/>
            <person name="Pakrasi H.B."/>
        </authorList>
    </citation>
    <scope>NUCLEOTIDE SEQUENCE [LARGE SCALE GENOMIC DNA]</scope>
    <source>
        <strain evidence="3">PCC 7822</strain>
    </source>
</reference>
<dbReference type="EMBL" id="CP002198">
    <property type="protein sequence ID" value="ADN13606.1"/>
    <property type="molecule type" value="Genomic_DNA"/>
</dbReference>
<feature type="region of interest" description="Disordered" evidence="1">
    <location>
        <begin position="1"/>
        <end position="32"/>
    </location>
</feature>
<sequence length="123" mass="13278">MAGFFGIGGKTKYVDEPEQPTQSNGNGKSGAFFLEPDDAKSLGNIEFMRKAYKIKRSFPKTLKGAGTEVIAEISSLKKALAKGETIAIDTTSESSQTSAANSARRSADDSMDMFRKMAKDIKK</sequence>
<protein>
    <submittedName>
        <fullName evidence="2">Uncharacterized protein</fullName>
    </submittedName>
</protein>
<dbReference type="RefSeq" id="WP_013321713.1">
    <property type="nucleotide sequence ID" value="NC_014501.1"/>
</dbReference>
<dbReference type="eggNOG" id="ENOG5032YQE">
    <property type="taxonomic scope" value="Bacteria"/>
</dbReference>
<feature type="compositionally biased region" description="Low complexity" evidence="1">
    <location>
        <begin position="94"/>
        <end position="104"/>
    </location>
</feature>
<dbReference type="OrthoDB" id="427053at2"/>